<dbReference type="Pfam" id="PF09741">
    <property type="entry name" value="DUF2045"/>
    <property type="match status" value="1"/>
</dbReference>
<reference evidence="2 3" key="1">
    <citation type="submission" date="2016-07" db="EMBL/GenBank/DDBJ databases">
        <title>Pervasive Adenine N6-methylation of Active Genes in Fungi.</title>
        <authorList>
            <consortium name="DOE Joint Genome Institute"/>
            <person name="Mondo S.J."/>
            <person name="Dannebaum R.O."/>
            <person name="Kuo R.C."/>
            <person name="Labutti K."/>
            <person name="Haridas S."/>
            <person name="Kuo A."/>
            <person name="Salamov A."/>
            <person name="Ahrendt S.R."/>
            <person name="Lipzen A."/>
            <person name="Sullivan W."/>
            <person name="Andreopoulos W.B."/>
            <person name="Clum A."/>
            <person name="Lindquist E."/>
            <person name="Daum C."/>
            <person name="Ramamoorthy G.K."/>
            <person name="Gryganskyi A."/>
            <person name="Culley D."/>
            <person name="Magnuson J.K."/>
            <person name="James T.Y."/>
            <person name="O'Malley M.A."/>
            <person name="Stajich J.E."/>
            <person name="Spatafora J.W."/>
            <person name="Visel A."/>
            <person name="Grigoriev I.V."/>
        </authorList>
    </citation>
    <scope>NUCLEOTIDE SEQUENCE [LARGE SCALE GENOMIC DNA]</scope>
    <source>
        <strain evidence="2 3">JEL800</strain>
    </source>
</reference>
<evidence type="ECO:0000256" key="1">
    <source>
        <dbReference type="SAM" id="MobiDB-lite"/>
    </source>
</evidence>
<accession>A0A1Y2C8G3</accession>
<dbReference type="PANTHER" id="PTHR21477">
    <property type="entry name" value="ZGC:172139"/>
    <property type="match status" value="1"/>
</dbReference>
<name>A0A1Y2C8G3_9FUNG</name>
<proteinExistence type="predicted"/>
<dbReference type="Proteomes" id="UP000193642">
    <property type="component" value="Unassembled WGS sequence"/>
</dbReference>
<evidence type="ECO:0000313" key="2">
    <source>
        <dbReference type="EMBL" id="ORY43319.1"/>
    </source>
</evidence>
<organism evidence="2 3">
    <name type="scientific">Rhizoclosmatium globosum</name>
    <dbReference type="NCBI Taxonomy" id="329046"/>
    <lineage>
        <taxon>Eukaryota</taxon>
        <taxon>Fungi</taxon>
        <taxon>Fungi incertae sedis</taxon>
        <taxon>Chytridiomycota</taxon>
        <taxon>Chytridiomycota incertae sedis</taxon>
        <taxon>Chytridiomycetes</taxon>
        <taxon>Chytridiales</taxon>
        <taxon>Chytriomycetaceae</taxon>
        <taxon>Rhizoclosmatium</taxon>
    </lineage>
</organism>
<protein>
    <submittedName>
        <fullName evidence="2">Uncharacterized protein</fullName>
    </submittedName>
</protein>
<dbReference type="PANTHER" id="PTHR21477:SF13">
    <property type="entry name" value="KIAA0930"/>
    <property type="match status" value="1"/>
</dbReference>
<dbReference type="EMBL" id="MCGO01000025">
    <property type="protein sequence ID" value="ORY43319.1"/>
    <property type="molecule type" value="Genomic_DNA"/>
</dbReference>
<dbReference type="AlphaFoldDB" id="A0A1Y2C8G3"/>
<feature type="region of interest" description="Disordered" evidence="1">
    <location>
        <begin position="248"/>
        <end position="267"/>
    </location>
</feature>
<feature type="region of interest" description="Disordered" evidence="1">
    <location>
        <begin position="143"/>
        <end position="172"/>
    </location>
</feature>
<sequence length="458" mass="49546">MAQVATILSALFSKGLQRAAATAAAATTTNDDSDFVVVVKKKTTTEFESEWRPLFCTFFLADSTLHDDLLFFVAMDSDIGISVRRKLSDGSMPDLKGLEVNWCETFFLNLIVQMHCSLTVSVCKRDSSGAKRHSSANVEKVLGSTASTASHQQPQQTPSTTTTSSTSPAKSRMVALRRITKKVYAAPYKSRMDVKDAFMNEIAYPLVYYTVNDYESTDLHLHIQEREYLCVELSVLIPSNIDTTQLRDSLHSSTSSTMPLPPSVAEDSTPFPVPQGFKKVVLFQGAVPYTALLDVFLQKSSTNNSSILPKSDWGNLTNSKSNTSLNGIKGAQERTEYIMMRGPRGKGVCQVAICENILSDPTVVDSKLSSSPPTSSGVTTASISNNASSAANSSLLGMLSGTVKTGISILRSALGEDSGSQEANNRKPDALRCSMTYVNVPWHSIISDLVTAREAGTI</sequence>
<evidence type="ECO:0000313" key="3">
    <source>
        <dbReference type="Proteomes" id="UP000193642"/>
    </source>
</evidence>
<dbReference type="InterPro" id="IPR019141">
    <property type="entry name" value="DUF2045"/>
</dbReference>
<comment type="caution">
    <text evidence="2">The sequence shown here is derived from an EMBL/GenBank/DDBJ whole genome shotgun (WGS) entry which is preliminary data.</text>
</comment>
<dbReference type="OrthoDB" id="1906921at2759"/>
<gene>
    <name evidence="2" type="ORF">BCR33DRAFT_717550</name>
</gene>
<keyword evidence="3" id="KW-1185">Reference proteome</keyword>
<feature type="compositionally biased region" description="Low complexity" evidence="1">
    <location>
        <begin position="144"/>
        <end position="171"/>
    </location>
</feature>